<dbReference type="PROSITE" id="PS51257">
    <property type="entry name" value="PROKAR_LIPOPROTEIN"/>
    <property type="match status" value="1"/>
</dbReference>
<dbReference type="Gene3D" id="1.10.287.470">
    <property type="entry name" value="Helix hairpin bin"/>
    <property type="match status" value="1"/>
</dbReference>
<comment type="caution">
    <text evidence="6">The sequence shown here is derived from an EMBL/GenBank/DDBJ whole genome shotgun (WGS) entry which is preliminary data.</text>
</comment>
<comment type="similarity">
    <text evidence="1">Belongs to the membrane fusion protein (MFP) (TC 8.A.1) family.</text>
</comment>
<dbReference type="Gene3D" id="2.40.50.100">
    <property type="match status" value="1"/>
</dbReference>
<dbReference type="PANTHER" id="PTHR30469">
    <property type="entry name" value="MULTIDRUG RESISTANCE PROTEIN MDTA"/>
    <property type="match status" value="1"/>
</dbReference>
<keyword evidence="2" id="KW-0732">Signal</keyword>
<dbReference type="GO" id="GO:1990281">
    <property type="term" value="C:efflux pump complex"/>
    <property type="evidence" value="ECO:0007669"/>
    <property type="project" value="TreeGrafter"/>
</dbReference>
<evidence type="ECO:0000256" key="2">
    <source>
        <dbReference type="SAM" id="SignalP"/>
    </source>
</evidence>
<dbReference type="RefSeq" id="WP_132432944.1">
    <property type="nucleotide sequence ID" value="NZ_SLWK01000003.1"/>
</dbReference>
<dbReference type="Pfam" id="PF25967">
    <property type="entry name" value="RND-MFP_C"/>
    <property type="match status" value="1"/>
</dbReference>
<evidence type="ECO:0000259" key="5">
    <source>
        <dbReference type="Pfam" id="PF25967"/>
    </source>
</evidence>
<dbReference type="FunFam" id="2.40.30.170:FF:000010">
    <property type="entry name" value="Efflux RND transporter periplasmic adaptor subunit"/>
    <property type="match status" value="1"/>
</dbReference>
<evidence type="ECO:0000313" key="6">
    <source>
        <dbReference type="EMBL" id="TCO09140.1"/>
    </source>
</evidence>
<dbReference type="EMBL" id="SLWK01000003">
    <property type="protein sequence ID" value="TCO09140.1"/>
    <property type="molecule type" value="Genomic_DNA"/>
</dbReference>
<feature type="domain" description="Multidrug resistance protein MdtA-like C-terminal permuted SH3" evidence="5">
    <location>
        <begin position="283"/>
        <end position="340"/>
    </location>
</feature>
<protein>
    <submittedName>
        <fullName evidence="6">Membrane fusion protein (Multidrug efflux system)</fullName>
    </submittedName>
</protein>
<dbReference type="InterPro" id="IPR058792">
    <property type="entry name" value="Beta-barrel_RND_2"/>
</dbReference>
<dbReference type="OrthoDB" id="9798190at2"/>
<feature type="domain" description="CusB-like beta-barrel" evidence="4">
    <location>
        <begin position="204"/>
        <end position="275"/>
    </location>
</feature>
<dbReference type="SUPFAM" id="SSF111369">
    <property type="entry name" value="HlyD-like secretion proteins"/>
    <property type="match status" value="1"/>
</dbReference>
<evidence type="ECO:0000259" key="3">
    <source>
        <dbReference type="Pfam" id="PF25876"/>
    </source>
</evidence>
<dbReference type="AlphaFoldDB" id="A0A4V2RWM1"/>
<evidence type="ECO:0000256" key="1">
    <source>
        <dbReference type="ARBA" id="ARBA00009477"/>
    </source>
</evidence>
<dbReference type="InterPro" id="IPR006143">
    <property type="entry name" value="RND_pump_MFP"/>
</dbReference>
<dbReference type="InterPro" id="IPR058624">
    <property type="entry name" value="MdtA-like_HH"/>
</dbReference>
<dbReference type="Pfam" id="PF25954">
    <property type="entry name" value="Beta-barrel_RND_2"/>
    <property type="match status" value="1"/>
</dbReference>
<accession>A0A4V2RWM1</accession>
<dbReference type="Pfam" id="PF25876">
    <property type="entry name" value="HH_MFP_RND"/>
    <property type="match status" value="1"/>
</dbReference>
<dbReference type="Gene3D" id="2.40.30.170">
    <property type="match status" value="1"/>
</dbReference>
<gene>
    <name evidence="6" type="ORF">EV194_10351</name>
</gene>
<feature type="signal peptide" evidence="2">
    <location>
        <begin position="1"/>
        <end position="25"/>
    </location>
</feature>
<dbReference type="GO" id="GO:0015562">
    <property type="term" value="F:efflux transmembrane transporter activity"/>
    <property type="evidence" value="ECO:0007669"/>
    <property type="project" value="TreeGrafter"/>
</dbReference>
<dbReference type="InterPro" id="IPR058627">
    <property type="entry name" value="MdtA-like_C"/>
</dbReference>
<feature type="chain" id="PRO_5020434425" evidence="2">
    <location>
        <begin position="26"/>
        <end position="360"/>
    </location>
</feature>
<dbReference type="NCBIfam" id="TIGR01730">
    <property type="entry name" value="RND_mfp"/>
    <property type="match status" value="1"/>
</dbReference>
<organism evidence="6 7">
    <name type="scientific">Natronoflexus pectinivorans</name>
    <dbReference type="NCBI Taxonomy" id="682526"/>
    <lineage>
        <taxon>Bacteria</taxon>
        <taxon>Pseudomonadati</taxon>
        <taxon>Bacteroidota</taxon>
        <taxon>Bacteroidia</taxon>
        <taxon>Marinilabiliales</taxon>
        <taxon>Marinilabiliaceae</taxon>
        <taxon>Natronoflexus</taxon>
    </lineage>
</organism>
<evidence type="ECO:0000313" key="7">
    <source>
        <dbReference type="Proteomes" id="UP000295221"/>
    </source>
</evidence>
<evidence type="ECO:0000259" key="4">
    <source>
        <dbReference type="Pfam" id="PF25954"/>
    </source>
</evidence>
<reference evidence="6 7" key="1">
    <citation type="submission" date="2019-03" db="EMBL/GenBank/DDBJ databases">
        <title>Genomic Encyclopedia of Type Strains, Phase IV (KMG-IV): sequencing the most valuable type-strain genomes for metagenomic binning, comparative biology and taxonomic classification.</title>
        <authorList>
            <person name="Goeker M."/>
        </authorList>
    </citation>
    <scope>NUCLEOTIDE SEQUENCE [LARGE SCALE GENOMIC DNA]</scope>
    <source>
        <strain evidence="6 7">DSM 24179</strain>
    </source>
</reference>
<dbReference type="Proteomes" id="UP000295221">
    <property type="component" value="Unassembled WGS sequence"/>
</dbReference>
<name>A0A4V2RWM1_9BACT</name>
<feature type="domain" description="Multidrug resistance protein MdtA-like alpha-helical hairpin" evidence="3">
    <location>
        <begin position="104"/>
        <end position="153"/>
    </location>
</feature>
<proteinExistence type="inferred from homology"/>
<keyword evidence="7" id="KW-1185">Reference proteome</keyword>
<sequence length="360" mass="39959">MSNLKHKIPSVAFWIMPLAISMFFAACTGVEEESKQDKSLLTVSTVVAKGEDYSHTLNLTGTVFANREANLGAGFPGKVEKIIYPEGTHVREGQVLVEMAGEMLAQSEAEFVTLKRDYERVSRLVKDGSVSRQEYDHVKARFDASKAKHELAQKNTHITAPFSGVIVDYMVNEGENYFLNFNFEPGYSNTSGILRLMQLNPVKVAVEVNERDLARVERGLEANITLDAWPGETFQGKVSLIKPYLSTTSRTSTVEITIPNDDVRIKPGMFARVGIQFPEEYLVFIPIEAIFRNPETTMEQVAVVKDGVVEIREIERLRSINDRAAVTGLNDGDVVITGGKSRVTNGEQVRIVNNGGGEQR</sequence>